<dbReference type="PANTHER" id="PTHR43364">
    <property type="entry name" value="NADH-SPECIFIC METHYLGLYOXAL REDUCTASE-RELATED"/>
    <property type="match status" value="1"/>
</dbReference>
<dbReference type="EMBL" id="SPNV01000234">
    <property type="protein sequence ID" value="KAF5857847.1"/>
    <property type="molecule type" value="Genomic_DNA"/>
</dbReference>
<name>A0A8H5ZZ23_PETAA</name>
<evidence type="ECO:0000256" key="2">
    <source>
        <dbReference type="ARBA" id="ARBA00038157"/>
    </source>
</evidence>
<dbReference type="Proteomes" id="UP000541154">
    <property type="component" value="Unassembled WGS sequence"/>
</dbReference>
<protein>
    <recommendedName>
        <fullName evidence="4">NADP-dependent oxidoreductase domain-containing protein</fullName>
    </recommendedName>
</protein>
<evidence type="ECO:0000256" key="1">
    <source>
        <dbReference type="ARBA" id="ARBA00023002"/>
    </source>
</evidence>
<dbReference type="InterPro" id="IPR023210">
    <property type="entry name" value="NADP_OxRdtase_dom"/>
</dbReference>
<reference evidence="5 6" key="1">
    <citation type="submission" date="2019-04" db="EMBL/GenBank/DDBJ databases">
        <title>Aspergillus burnettii sp. nov., novel species from soil in southeast Queensland.</title>
        <authorList>
            <person name="Gilchrist C.L.M."/>
            <person name="Pitt J.I."/>
            <person name="Lange L."/>
            <person name="Lacey H.J."/>
            <person name="Vuong D."/>
            <person name="Midgley D.J."/>
            <person name="Greenfield P."/>
            <person name="Bradbury M."/>
            <person name="Lacey E."/>
            <person name="Busk P.K."/>
            <person name="Pilgaard B."/>
            <person name="Chooi Y.H."/>
            <person name="Piggott A.M."/>
        </authorList>
    </citation>
    <scope>NUCLEOTIDE SEQUENCE [LARGE SCALE GENOMIC DNA]</scope>
    <source>
        <strain evidence="5 6">FRR 5400</strain>
    </source>
</reference>
<feature type="domain" description="NADP-dependent oxidoreductase" evidence="4">
    <location>
        <begin position="169"/>
        <end position="276"/>
    </location>
</feature>
<dbReference type="SUPFAM" id="SSF51430">
    <property type="entry name" value="NAD(P)-linked oxidoreductase"/>
    <property type="match status" value="1"/>
</dbReference>
<organism evidence="5 6">
    <name type="scientific">Petromyces alliaceus</name>
    <name type="common">Aspergillus alliaceus</name>
    <dbReference type="NCBI Taxonomy" id="209559"/>
    <lineage>
        <taxon>Eukaryota</taxon>
        <taxon>Fungi</taxon>
        <taxon>Dikarya</taxon>
        <taxon>Ascomycota</taxon>
        <taxon>Pezizomycotina</taxon>
        <taxon>Eurotiomycetes</taxon>
        <taxon>Eurotiomycetidae</taxon>
        <taxon>Eurotiales</taxon>
        <taxon>Aspergillaceae</taxon>
        <taxon>Aspergillus</taxon>
        <taxon>Aspergillus subgen. Circumdati</taxon>
    </lineage>
</organism>
<proteinExistence type="inferred from homology"/>
<gene>
    <name evidence="5" type="ORF">ETB97_005191</name>
</gene>
<dbReference type="PANTHER" id="PTHR43364:SF4">
    <property type="entry name" value="NAD(P)-LINKED OXIDOREDUCTASE SUPERFAMILY PROTEIN"/>
    <property type="match status" value="1"/>
</dbReference>
<accession>A0A8H5ZZ23</accession>
<keyword evidence="6" id="KW-1185">Reference proteome</keyword>
<comment type="caution">
    <text evidence="5">The sequence shown here is derived from an EMBL/GenBank/DDBJ whole genome shotgun (WGS) entry which is preliminary data.</text>
</comment>
<dbReference type="AlphaFoldDB" id="A0A8H5ZZ23"/>
<dbReference type="Pfam" id="PF00248">
    <property type="entry name" value="Aldo_ket_red"/>
    <property type="match status" value="1"/>
</dbReference>
<keyword evidence="1" id="KW-0560">Oxidoreductase</keyword>
<dbReference type="InterPro" id="IPR036812">
    <property type="entry name" value="NAD(P)_OxRdtase_dom_sf"/>
</dbReference>
<dbReference type="InterPro" id="IPR050523">
    <property type="entry name" value="AKR_Detox_Biosynth"/>
</dbReference>
<comment type="similarity">
    <text evidence="2">Belongs to the aldo/keto reductase family. Aldo/keto reductase 2 subfamily.</text>
</comment>
<dbReference type="Gene3D" id="3.20.20.100">
    <property type="entry name" value="NADP-dependent oxidoreductase domain"/>
    <property type="match status" value="2"/>
</dbReference>
<evidence type="ECO:0000256" key="3">
    <source>
        <dbReference type="SAM" id="MobiDB-lite"/>
    </source>
</evidence>
<sequence length="307" mass="33880">MAITTESKTELKVVLGTMTLSKEAHVHDPNGCATMLDAFQKHGYNEIDSARVPHRFGPPKPGKRFYTHKNDDLKPGLLESLQALQGEKIDLWYLHARDHNTSYAEALEVSGKSPKSANFTSAAVGKSQTSIRAAITRSSAPSSQSSSPASESTGSPFTHPAPSPVDVLTDKYQRDTGEHEDGSQFDPKKMQGANFRRRYWNEAYFSALDVIRPVAHKHGITTAEAAVRWANYHSSMKKEYSDAVITGASSAVQLEENLTNLEKGPLPQELVKEFDEGWAIVTGVCGPYFQWLSGLRIKFKILIDCLL</sequence>
<feature type="compositionally biased region" description="Low complexity" evidence="3">
    <location>
        <begin position="138"/>
        <end position="156"/>
    </location>
</feature>
<dbReference type="GO" id="GO:0016491">
    <property type="term" value="F:oxidoreductase activity"/>
    <property type="evidence" value="ECO:0007669"/>
    <property type="project" value="UniProtKB-KW"/>
</dbReference>
<feature type="region of interest" description="Disordered" evidence="3">
    <location>
        <begin position="134"/>
        <end position="168"/>
    </location>
</feature>
<evidence type="ECO:0000313" key="6">
    <source>
        <dbReference type="Proteomes" id="UP000541154"/>
    </source>
</evidence>
<evidence type="ECO:0000259" key="4">
    <source>
        <dbReference type="Pfam" id="PF00248"/>
    </source>
</evidence>
<evidence type="ECO:0000313" key="5">
    <source>
        <dbReference type="EMBL" id="KAF5857847.1"/>
    </source>
</evidence>